<evidence type="ECO:0000256" key="5">
    <source>
        <dbReference type="SAM" id="Phobius"/>
    </source>
</evidence>
<evidence type="ECO:0000256" key="2">
    <source>
        <dbReference type="ARBA" id="ARBA00022692"/>
    </source>
</evidence>
<feature type="transmembrane region" description="Helical" evidence="5">
    <location>
        <begin position="362"/>
        <end position="382"/>
    </location>
</feature>
<feature type="transmembrane region" description="Helical" evidence="5">
    <location>
        <begin position="246"/>
        <end position="268"/>
    </location>
</feature>
<comment type="subcellular location">
    <subcellularLocation>
        <location evidence="1">Membrane</location>
        <topology evidence="1">Multi-pass membrane protein</topology>
    </subcellularLocation>
</comment>
<organism evidence="7 8">
    <name type="scientific">Candidatus Berkelbacteria bacterium CG1_02_42_45</name>
    <dbReference type="NCBI Taxonomy" id="1805036"/>
    <lineage>
        <taxon>Bacteria</taxon>
        <taxon>Candidatus Berkelbacteria</taxon>
    </lineage>
</organism>
<evidence type="ECO:0000256" key="1">
    <source>
        <dbReference type="ARBA" id="ARBA00004141"/>
    </source>
</evidence>
<feature type="transmembrane region" description="Helical" evidence="5">
    <location>
        <begin position="195"/>
        <end position="211"/>
    </location>
</feature>
<evidence type="ECO:0000313" key="8">
    <source>
        <dbReference type="Proteomes" id="UP000182753"/>
    </source>
</evidence>
<dbReference type="AlphaFoldDB" id="A0A1J4RS07"/>
<keyword evidence="4 5" id="KW-0472">Membrane</keyword>
<gene>
    <name evidence="7" type="ORF">AUJ40_02260</name>
</gene>
<feature type="transmembrane region" description="Helical" evidence="5">
    <location>
        <begin position="332"/>
        <end position="355"/>
    </location>
</feature>
<name>A0A1J4RS07_9BACT</name>
<dbReference type="InterPro" id="IPR051533">
    <property type="entry name" value="WaaL-like"/>
</dbReference>
<dbReference type="GO" id="GO:0016020">
    <property type="term" value="C:membrane"/>
    <property type="evidence" value="ECO:0007669"/>
    <property type="project" value="UniProtKB-SubCell"/>
</dbReference>
<reference evidence="7 8" key="1">
    <citation type="journal article" date="2016" name="Environ. Microbiol.">
        <title>Genomic resolution of a cold subsurface aquifer community provides metabolic insights for novel microbes adapted to high CO concentrations.</title>
        <authorList>
            <person name="Probst A.J."/>
            <person name="Castelle C.J."/>
            <person name="Singh A."/>
            <person name="Brown C.T."/>
            <person name="Anantharaman K."/>
            <person name="Sharon I."/>
            <person name="Hug L.A."/>
            <person name="Burstein D."/>
            <person name="Emerson J.B."/>
            <person name="Thomas B.C."/>
            <person name="Banfield J.F."/>
        </authorList>
    </citation>
    <scope>NUCLEOTIDE SEQUENCE [LARGE SCALE GENOMIC DNA]</scope>
    <source>
        <strain evidence="7">CG1_02_42_45</strain>
    </source>
</reference>
<evidence type="ECO:0000313" key="7">
    <source>
        <dbReference type="EMBL" id="OIN89162.1"/>
    </source>
</evidence>
<comment type="caution">
    <text evidence="7">The sequence shown here is derived from an EMBL/GenBank/DDBJ whole genome shotgun (WGS) entry which is preliminary data.</text>
</comment>
<dbReference type="Proteomes" id="UP000182753">
    <property type="component" value="Unassembled WGS sequence"/>
</dbReference>
<feature type="transmembrane region" description="Helical" evidence="5">
    <location>
        <begin position="217"/>
        <end position="234"/>
    </location>
</feature>
<protein>
    <recommendedName>
        <fullName evidence="6">O-antigen ligase-related domain-containing protein</fullName>
    </recommendedName>
</protein>
<evidence type="ECO:0000256" key="3">
    <source>
        <dbReference type="ARBA" id="ARBA00022989"/>
    </source>
</evidence>
<keyword evidence="2 5" id="KW-0812">Transmembrane</keyword>
<keyword evidence="3 5" id="KW-1133">Transmembrane helix</keyword>
<sequence length="416" mass="47035">MIQMLVLISLFLIPAYIFRFSIVGIPTNVFEIAVLVTFIYFVVSWIRNNRQFPQKYQKLKFGSIFAYLLLLASFISIFVADDRTRALGIFKGWFLVPIVLYFIIINTFDRAKIKYLSIPLYFSLITISFWAVLQKLGVISTLFYQVEDLGFADYLARFRAFGPFESPNYLAMFVVPMIFLSLPILELVRRRTDQILILTTFIFPLYALYASHSLGGLLAIGFATVSFLAFRLAKEGKIQTQEEKRKLLTTILGLIIVAVIFSIIFSSISQETYSRNIRMEIYRYAGQLITTHPILGIGPGEFQQAVESISKSNAGFQLYGLSYALHPHNVYLAFWLNLGIAGLLFFLILLIYFFVKIGRSAGGVFLTSALCAAMLAILVHGIVDTTYFKNDLSAIFWLILAQSLIVGAKNGQPSSQ</sequence>
<dbReference type="EMBL" id="MNUJ01000047">
    <property type="protein sequence ID" value="OIN89162.1"/>
    <property type="molecule type" value="Genomic_DNA"/>
</dbReference>
<feature type="transmembrane region" description="Helical" evidence="5">
    <location>
        <begin position="166"/>
        <end position="188"/>
    </location>
</feature>
<proteinExistence type="predicted"/>
<feature type="transmembrane region" description="Helical" evidence="5">
    <location>
        <begin position="29"/>
        <end position="47"/>
    </location>
</feature>
<dbReference type="PANTHER" id="PTHR37422:SF13">
    <property type="entry name" value="LIPOPOLYSACCHARIDE BIOSYNTHESIS PROTEIN PA4999-RELATED"/>
    <property type="match status" value="1"/>
</dbReference>
<evidence type="ECO:0000259" key="6">
    <source>
        <dbReference type="Pfam" id="PF04932"/>
    </source>
</evidence>
<accession>A0A1J4RS07</accession>
<feature type="domain" description="O-antigen ligase-related" evidence="6">
    <location>
        <begin position="200"/>
        <end position="347"/>
    </location>
</feature>
<dbReference type="InterPro" id="IPR007016">
    <property type="entry name" value="O-antigen_ligase-rel_domated"/>
</dbReference>
<dbReference type="PANTHER" id="PTHR37422">
    <property type="entry name" value="TEICHURONIC ACID BIOSYNTHESIS PROTEIN TUAE"/>
    <property type="match status" value="1"/>
</dbReference>
<evidence type="ECO:0000256" key="4">
    <source>
        <dbReference type="ARBA" id="ARBA00023136"/>
    </source>
</evidence>
<feature type="transmembrane region" description="Helical" evidence="5">
    <location>
        <begin position="86"/>
        <end position="108"/>
    </location>
</feature>
<dbReference type="Pfam" id="PF04932">
    <property type="entry name" value="Wzy_C"/>
    <property type="match status" value="1"/>
</dbReference>
<feature type="transmembrane region" description="Helical" evidence="5">
    <location>
        <begin position="59"/>
        <end position="80"/>
    </location>
</feature>
<feature type="transmembrane region" description="Helical" evidence="5">
    <location>
        <begin position="120"/>
        <end position="146"/>
    </location>
</feature>